<name>A0A2G9UXC9_TELCI</name>
<proteinExistence type="predicted"/>
<feature type="compositionally biased region" description="Basic residues" evidence="1">
    <location>
        <begin position="113"/>
        <end position="129"/>
    </location>
</feature>
<dbReference type="OrthoDB" id="5873775at2759"/>
<evidence type="ECO:0000313" key="3">
    <source>
        <dbReference type="Proteomes" id="UP000230423"/>
    </source>
</evidence>
<feature type="compositionally biased region" description="Polar residues" evidence="1">
    <location>
        <begin position="363"/>
        <end position="380"/>
    </location>
</feature>
<feature type="compositionally biased region" description="Basic and acidic residues" evidence="1">
    <location>
        <begin position="303"/>
        <end position="341"/>
    </location>
</feature>
<dbReference type="Proteomes" id="UP000230423">
    <property type="component" value="Unassembled WGS sequence"/>
</dbReference>
<feature type="compositionally biased region" description="Basic and acidic residues" evidence="1">
    <location>
        <begin position="54"/>
        <end position="76"/>
    </location>
</feature>
<reference evidence="2 3" key="1">
    <citation type="submission" date="2015-09" db="EMBL/GenBank/DDBJ databases">
        <title>Draft genome of the parasitic nematode Teladorsagia circumcincta isolate WARC Sus (inbred).</title>
        <authorList>
            <person name="Mitreva M."/>
        </authorList>
    </citation>
    <scope>NUCLEOTIDE SEQUENCE [LARGE SCALE GENOMIC DNA]</scope>
    <source>
        <strain evidence="2 3">S</strain>
    </source>
</reference>
<keyword evidence="3" id="KW-1185">Reference proteome</keyword>
<accession>A0A2G9UXC9</accession>
<feature type="region of interest" description="Disordered" evidence="1">
    <location>
        <begin position="1"/>
        <end position="207"/>
    </location>
</feature>
<dbReference type="AlphaFoldDB" id="A0A2G9UXC9"/>
<gene>
    <name evidence="2" type="ORF">TELCIR_03055</name>
</gene>
<feature type="compositionally biased region" description="Low complexity" evidence="1">
    <location>
        <begin position="505"/>
        <end position="514"/>
    </location>
</feature>
<organism evidence="2 3">
    <name type="scientific">Teladorsagia circumcincta</name>
    <name type="common">Brown stomach worm</name>
    <name type="synonym">Ostertagia circumcincta</name>
    <dbReference type="NCBI Taxonomy" id="45464"/>
    <lineage>
        <taxon>Eukaryota</taxon>
        <taxon>Metazoa</taxon>
        <taxon>Ecdysozoa</taxon>
        <taxon>Nematoda</taxon>
        <taxon>Chromadorea</taxon>
        <taxon>Rhabditida</taxon>
        <taxon>Rhabditina</taxon>
        <taxon>Rhabditomorpha</taxon>
        <taxon>Strongyloidea</taxon>
        <taxon>Trichostrongylidae</taxon>
        <taxon>Teladorsagia</taxon>
    </lineage>
</organism>
<feature type="region of interest" description="Disordered" evidence="1">
    <location>
        <begin position="492"/>
        <end position="534"/>
    </location>
</feature>
<feature type="compositionally biased region" description="Polar residues" evidence="1">
    <location>
        <begin position="248"/>
        <end position="257"/>
    </location>
</feature>
<evidence type="ECO:0000256" key="1">
    <source>
        <dbReference type="SAM" id="MobiDB-lite"/>
    </source>
</evidence>
<feature type="region of interest" description="Disordered" evidence="1">
    <location>
        <begin position="358"/>
        <end position="397"/>
    </location>
</feature>
<dbReference type="EMBL" id="KZ345202">
    <property type="protein sequence ID" value="PIO74918.1"/>
    <property type="molecule type" value="Genomic_DNA"/>
</dbReference>
<feature type="compositionally biased region" description="Acidic residues" evidence="1">
    <location>
        <begin position="151"/>
        <end position="169"/>
    </location>
</feature>
<feature type="compositionally biased region" description="Basic and acidic residues" evidence="1">
    <location>
        <begin position="87"/>
        <end position="112"/>
    </location>
</feature>
<feature type="region of interest" description="Disordered" evidence="1">
    <location>
        <begin position="232"/>
        <end position="345"/>
    </location>
</feature>
<protein>
    <submittedName>
        <fullName evidence="2">Uncharacterized protein</fullName>
    </submittedName>
</protein>
<feature type="compositionally biased region" description="Basic and acidic residues" evidence="1">
    <location>
        <begin position="492"/>
        <end position="504"/>
    </location>
</feature>
<evidence type="ECO:0000313" key="2">
    <source>
        <dbReference type="EMBL" id="PIO74918.1"/>
    </source>
</evidence>
<feature type="compositionally biased region" description="Acidic residues" evidence="1">
    <location>
        <begin position="20"/>
        <end position="41"/>
    </location>
</feature>
<sequence>MCASVGPLNGDGETSKKDCDAEEEEEDFDIDELECVDEAAEEERRERRHHERRERHSRERRKHSDIPEKYRLDRYHPYRGAFRGRRLRDTYRPNKHSDDERRPNKHSDDERHKSSRNRSSRERSPRRHARDSSHDRTHRHKGDTDEKDIPFEELEEVDCCDELGDDEFTDGASGTGESQSGEDDDHDDTSVLPRIHGTSNGDDDFPDLCEEIDVDAMRRAAAATSTVLFADEHESPEIISSPPKPEVTKTNGVSTNRGDGGRNGVSSGNYRSIVNEARRHHRYVDRNEHRSTRYSRAHQNGSRSRDDRHREKRASSREARPSTSGHSDRLEKVEKTTKEDAGIISVRGPLAGGWCQVEEEDVSASTSEPRTSSKAVSSDGSTKKKSSPSVDADSAKPIGVKDKIPSLLDMCLNGLEAQQTSTTVSLIDCIRDNSQLADEGLQRERCVVNGNESDRSRTKSRSLLDMDIPPPDRNVMRRYAIALNSCELRKRPDIVRSGSHKQDLPSRSPLMSSPRRNDHHDRRQPRAYVHGVRK</sequence>